<dbReference type="EMBL" id="CP024965">
    <property type="protein sequence ID" value="ATZ18578.1"/>
    <property type="molecule type" value="Genomic_DNA"/>
</dbReference>
<dbReference type="SUPFAM" id="SSF56672">
    <property type="entry name" value="DNA/RNA polymerases"/>
    <property type="match status" value="1"/>
</dbReference>
<evidence type="ECO:0000256" key="11">
    <source>
        <dbReference type="NCBIfam" id="TIGR00593"/>
    </source>
</evidence>
<evidence type="ECO:0000313" key="16">
    <source>
        <dbReference type="Proteomes" id="UP000232230"/>
    </source>
</evidence>
<dbReference type="SMART" id="SM00475">
    <property type="entry name" value="53EXOc"/>
    <property type="match status" value="1"/>
</dbReference>
<dbReference type="PROSITE" id="PS00447">
    <property type="entry name" value="DNA_POLYMERASE_A"/>
    <property type="match status" value="1"/>
</dbReference>
<dbReference type="NCBIfam" id="TIGR00593">
    <property type="entry name" value="pola"/>
    <property type="match status" value="1"/>
</dbReference>
<dbReference type="SUPFAM" id="SSF53098">
    <property type="entry name" value="Ribonuclease H-like"/>
    <property type="match status" value="1"/>
</dbReference>
<dbReference type="GO" id="GO:0006261">
    <property type="term" value="P:DNA-templated DNA replication"/>
    <property type="evidence" value="ECO:0007669"/>
    <property type="project" value="UniProtKB-UniRule"/>
</dbReference>
<keyword evidence="16" id="KW-1185">Reference proteome</keyword>
<dbReference type="InterPro" id="IPR054690">
    <property type="entry name" value="DNA_polI_exonuclease"/>
</dbReference>
<dbReference type="InterPro" id="IPR036397">
    <property type="entry name" value="RNaseH_sf"/>
</dbReference>
<keyword evidence="8 12" id="KW-0234">DNA repair</keyword>
<sequence>MDRKKILLIDGNSLIFRAYFASAYTGTILKTTFGTPTNAIFSFANMITSLLNKGEYYDVKVAFDKGKHTFRHDKLENYKSGRLQTPEELVVQFPLVREMLDSAGIDWFEIENFEADDIIGAIDKFIENNIEDATVEILTSDKDMFQLISDKTKILIPISGTSDLKEFGLKELKEKWNIVPEQVVDLKGLMGDTSDNLKGVSGVGEKTAIKLINEFLTVEGIYQNIENIKGALKQKLINDKDSAFLCKEIAIIRTDFYIDNLQIRKLNITTSSFIDFLNKYEMYSLTNRMQNRAEKINDIKKHEYKILEKWDTSYECKKNYIFVESLEENYHNGTILGIGITNEKGSYFLKVQKKQEQQLNFFEDLTVNFFDQIFNTFLKNEKVKKYTYDVKKTVTLLKNFGYEINYDSFVYDMMIAGYVLDSNLKSSFTNYLKLASTELNIEEDEFIYGKGAKTNKEIDDEIKFEFISKKSSLIMQTYNDIIKKLKNNNQYDLYSSIDFPFWKVLFSMEQNGVMIDKTELNNQTYNTLQKLNEIENEMRNILGDIIPLSFNFSSPKQMQKLLFEDLKLSDVSKGSTGKDILEKIYDQHPVVPLMLKYRKLSKLYSTYLKGFEKYIFEDKCVHTIFNQTLTNTGRISSIEPNLQNISIHDLDQKEVRKIFVVRNSSTFYSFDYSQIELRVLAQMAPERQLLSIFANNGDVHEATARKIFSLDENQIVEPEMRRVAKVFNFGIIYGLSDFGLANDLNISIPEAKNIIQKYYESFPDILEFKKRIIKFANDNGYVATIANRKRIINELKSLNYQVRQFGERVAVNMPIQGTAADILKVAMIDIYSEIIKNNYKTKMIAQIHDEIIFEIPEIELNIVPKIIKDKMINAISKMFGLLNTNQIANVELKVSQAIGKNWFELK</sequence>
<dbReference type="GO" id="GO:0003677">
    <property type="term" value="F:DNA binding"/>
    <property type="evidence" value="ECO:0007669"/>
    <property type="project" value="UniProtKB-UniRule"/>
</dbReference>
<evidence type="ECO:0000256" key="1">
    <source>
        <dbReference type="ARBA" id="ARBA00007705"/>
    </source>
</evidence>
<dbReference type="Gene3D" id="3.30.70.370">
    <property type="match status" value="1"/>
</dbReference>
<dbReference type="Pfam" id="PF22619">
    <property type="entry name" value="DNA_polI_exo1"/>
    <property type="match status" value="1"/>
</dbReference>
<evidence type="ECO:0000256" key="10">
    <source>
        <dbReference type="ARBA" id="ARBA00049957"/>
    </source>
</evidence>
<evidence type="ECO:0000256" key="4">
    <source>
        <dbReference type="ARBA" id="ARBA00022705"/>
    </source>
</evidence>
<dbReference type="GO" id="GO:0003887">
    <property type="term" value="F:DNA-directed DNA polymerase activity"/>
    <property type="evidence" value="ECO:0007669"/>
    <property type="project" value="UniProtKB-UniRule"/>
</dbReference>
<dbReference type="KEGG" id="esx:ESOMN_v1c01930"/>
<dbReference type="RefSeq" id="WP_024863736.1">
    <property type="nucleotide sequence ID" value="NZ_CP024965.1"/>
</dbReference>
<dbReference type="CDD" id="cd09898">
    <property type="entry name" value="H3TH_53EXO"/>
    <property type="match status" value="1"/>
</dbReference>
<comment type="function">
    <text evidence="10">5'-3' exonuclease acting preferentially on double-stranded DNA.</text>
</comment>
<proteinExistence type="inferred from homology"/>
<evidence type="ECO:0000256" key="5">
    <source>
        <dbReference type="ARBA" id="ARBA00022763"/>
    </source>
</evidence>
<dbReference type="Proteomes" id="UP000232230">
    <property type="component" value="Chromosome"/>
</dbReference>
<gene>
    <name evidence="12 15" type="primary">polA</name>
    <name evidence="15" type="ORF">ESOMN_v1c01930</name>
</gene>
<evidence type="ECO:0000256" key="12">
    <source>
        <dbReference type="RuleBase" id="RU004460"/>
    </source>
</evidence>
<keyword evidence="12" id="KW-0269">Exonuclease</keyword>
<feature type="domain" description="DNA-directed DNA polymerase family A palm" evidence="14">
    <location>
        <begin position="652"/>
        <end position="859"/>
    </location>
</feature>
<evidence type="ECO:0000259" key="14">
    <source>
        <dbReference type="SMART" id="SM00482"/>
    </source>
</evidence>
<dbReference type="PANTHER" id="PTHR10133">
    <property type="entry name" value="DNA POLYMERASE I"/>
    <property type="match status" value="1"/>
</dbReference>
<keyword evidence="3 12" id="KW-0548">Nucleotidyltransferase</keyword>
<comment type="similarity">
    <text evidence="1 12">Belongs to the DNA polymerase type-A family.</text>
</comment>
<evidence type="ECO:0000256" key="3">
    <source>
        <dbReference type="ARBA" id="ARBA00022695"/>
    </source>
</evidence>
<organism evidence="15 16">
    <name type="scientific">Williamsoniiplasma somnilux</name>
    <dbReference type="NCBI Taxonomy" id="215578"/>
    <lineage>
        <taxon>Bacteria</taxon>
        <taxon>Bacillati</taxon>
        <taxon>Mycoplasmatota</taxon>
        <taxon>Mollicutes</taxon>
        <taxon>Entomoplasmatales</taxon>
        <taxon>Williamsoniiplasma</taxon>
    </lineage>
</organism>
<keyword evidence="12" id="KW-0540">Nuclease</keyword>
<dbReference type="AlphaFoldDB" id="A0A2K8NZD4"/>
<comment type="function">
    <text evidence="12">In addition to polymerase activity, this DNA polymerase exhibits 5'-3' exonuclease activity.</text>
</comment>
<dbReference type="Gene3D" id="1.20.1060.10">
    <property type="entry name" value="Taq DNA Polymerase, Chain T, domain 4"/>
    <property type="match status" value="1"/>
</dbReference>
<dbReference type="SMART" id="SM00279">
    <property type="entry name" value="HhH2"/>
    <property type="match status" value="1"/>
</dbReference>
<dbReference type="SMART" id="SM00482">
    <property type="entry name" value="POLAc"/>
    <property type="match status" value="1"/>
</dbReference>
<evidence type="ECO:0000259" key="13">
    <source>
        <dbReference type="SMART" id="SM00475"/>
    </source>
</evidence>
<keyword evidence="7 12" id="KW-0238">DNA-binding</keyword>
<dbReference type="SUPFAM" id="SSF47807">
    <property type="entry name" value="5' to 3' exonuclease, C-terminal subdomain"/>
    <property type="match status" value="1"/>
</dbReference>
<dbReference type="InterPro" id="IPR012337">
    <property type="entry name" value="RNaseH-like_sf"/>
</dbReference>
<dbReference type="Gene3D" id="3.40.50.1010">
    <property type="entry name" value="5'-nuclease"/>
    <property type="match status" value="1"/>
</dbReference>
<dbReference type="InterPro" id="IPR002421">
    <property type="entry name" value="5-3_exonuclease"/>
</dbReference>
<dbReference type="PANTHER" id="PTHR10133:SF27">
    <property type="entry name" value="DNA POLYMERASE NU"/>
    <property type="match status" value="1"/>
</dbReference>
<reference evidence="15 16" key="1">
    <citation type="submission" date="2017-11" db="EMBL/GenBank/DDBJ databases">
        <title>Genome sequence of Entomoplasma somnilux PYAN-1 (ATCC 49194).</title>
        <authorList>
            <person name="Lo W.-S."/>
            <person name="Gasparich G.E."/>
            <person name="Kuo C.-H."/>
        </authorList>
    </citation>
    <scope>NUCLEOTIDE SEQUENCE [LARGE SCALE GENOMIC DNA]</scope>
    <source>
        <strain evidence="15 16">PYAN-1</strain>
    </source>
</reference>
<comment type="catalytic activity">
    <reaction evidence="9 12">
        <text>DNA(n) + a 2'-deoxyribonucleoside 5'-triphosphate = DNA(n+1) + diphosphate</text>
        <dbReference type="Rhea" id="RHEA:22508"/>
        <dbReference type="Rhea" id="RHEA-COMP:17339"/>
        <dbReference type="Rhea" id="RHEA-COMP:17340"/>
        <dbReference type="ChEBI" id="CHEBI:33019"/>
        <dbReference type="ChEBI" id="CHEBI:61560"/>
        <dbReference type="ChEBI" id="CHEBI:173112"/>
        <dbReference type="EC" id="2.7.7.7"/>
    </reaction>
</comment>
<dbReference type="PRINTS" id="PR00868">
    <property type="entry name" value="DNAPOLI"/>
</dbReference>
<dbReference type="InterPro" id="IPR043502">
    <property type="entry name" value="DNA/RNA_pol_sf"/>
</dbReference>
<dbReference type="InterPro" id="IPR018320">
    <property type="entry name" value="DNA_polymerase_1"/>
</dbReference>
<dbReference type="CDD" id="cd06140">
    <property type="entry name" value="DNA_polA_I_Bacillus_like_exo"/>
    <property type="match status" value="1"/>
</dbReference>
<keyword evidence="2 12" id="KW-0808">Transferase</keyword>
<keyword evidence="6 12" id="KW-0239">DNA-directed DNA polymerase</keyword>
<dbReference type="InterPro" id="IPR008918">
    <property type="entry name" value="HhH2"/>
</dbReference>
<evidence type="ECO:0000313" key="15">
    <source>
        <dbReference type="EMBL" id="ATZ18578.1"/>
    </source>
</evidence>
<evidence type="ECO:0000256" key="7">
    <source>
        <dbReference type="ARBA" id="ARBA00023125"/>
    </source>
</evidence>
<dbReference type="InterPro" id="IPR001098">
    <property type="entry name" value="DNA-dir_DNA_pol_A_palm_dom"/>
</dbReference>
<dbReference type="InterPro" id="IPR020045">
    <property type="entry name" value="DNA_polI_H3TH"/>
</dbReference>
<dbReference type="Pfam" id="PF01367">
    <property type="entry name" value="5_3_exonuc"/>
    <property type="match status" value="1"/>
</dbReference>
<dbReference type="InterPro" id="IPR029060">
    <property type="entry name" value="PIN-like_dom_sf"/>
</dbReference>
<dbReference type="EC" id="2.7.7.7" evidence="11 12"/>
<dbReference type="InterPro" id="IPR019760">
    <property type="entry name" value="DNA-dir_DNA_pol_A_CS"/>
</dbReference>
<dbReference type="NCBIfam" id="NF004397">
    <property type="entry name" value="PRK05755.1"/>
    <property type="match status" value="1"/>
</dbReference>
<dbReference type="GO" id="GO:0008409">
    <property type="term" value="F:5'-3' exonuclease activity"/>
    <property type="evidence" value="ECO:0007669"/>
    <property type="project" value="UniProtKB-UniRule"/>
</dbReference>
<evidence type="ECO:0000256" key="8">
    <source>
        <dbReference type="ARBA" id="ARBA00023204"/>
    </source>
</evidence>
<dbReference type="Gene3D" id="1.10.150.20">
    <property type="entry name" value="5' to 3' exonuclease, C-terminal subdomain"/>
    <property type="match status" value="2"/>
</dbReference>
<dbReference type="CDD" id="cd09859">
    <property type="entry name" value="PIN_53EXO"/>
    <property type="match status" value="1"/>
</dbReference>
<dbReference type="InterPro" id="IPR036279">
    <property type="entry name" value="5-3_exonuclease_C_sf"/>
</dbReference>
<feature type="domain" description="5'-3' exonuclease" evidence="13">
    <location>
        <begin position="4"/>
        <end position="267"/>
    </location>
</feature>
<dbReference type="SUPFAM" id="SSF88723">
    <property type="entry name" value="PIN domain-like"/>
    <property type="match status" value="1"/>
</dbReference>
<dbReference type="FunFam" id="1.10.150.20:FF:000002">
    <property type="entry name" value="DNA polymerase I"/>
    <property type="match status" value="1"/>
</dbReference>
<dbReference type="Pfam" id="PF02739">
    <property type="entry name" value="5_3_exonuc_N"/>
    <property type="match status" value="1"/>
</dbReference>
<dbReference type="FunFam" id="1.10.150.20:FF:000003">
    <property type="entry name" value="DNA polymerase I"/>
    <property type="match status" value="1"/>
</dbReference>
<protein>
    <recommendedName>
        <fullName evidence="11 12">DNA polymerase I</fullName>
        <ecNumber evidence="11 12">2.7.7.7</ecNumber>
    </recommendedName>
</protein>
<evidence type="ECO:0000256" key="6">
    <source>
        <dbReference type="ARBA" id="ARBA00022932"/>
    </source>
</evidence>
<evidence type="ECO:0000256" key="2">
    <source>
        <dbReference type="ARBA" id="ARBA00022679"/>
    </source>
</evidence>
<evidence type="ECO:0000256" key="9">
    <source>
        <dbReference type="ARBA" id="ARBA00049244"/>
    </source>
</evidence>
<dbReference type="GO" id="GO:0006302">
    <property type="term" value="P:double-strand break repair"/>
    <property type="evidence" value="ECO:0007669"/>
    <property type="project" value="TreeGrafter"/>
</dbReference>
<dbReference type="Gene3D" id="3.30.420.10">
    <property type="entry name" value="Ribonuclease H-like superfamily/Ribonuclease H"/>
    <property type="match status" value="1"/>
</dbReference>
<keyword evidence="4 12" id="KW-0235">DNA replication</keyword>
<dbReference type="Pfam" id="PF00476">
    <property type="entry name" value="DNA_pol_A"/>
    <property type="match status" value="1"/>
</dbReference>
<dbReference type="InterPro" id="IPR002298">
    <property type="entry name" value="DNA_polymerase_A"/>
</dbReference>
<accession>A0A2K8NZD4</accession>
<keyword evidence="12" id="KW-0378">Hydrolase</keyword>
<dbReference type="InterPro" id="IPR020046">
    <property type="entry name" value="5-3_exonucl_a-hlix_arch_N"/>
</dbReference>
<name>A0A2K8NZD4_9MOLU</name>
<keyword evidence="5 12" id="KW-0227">DNA damage</keyword>